<evidence type="ECO:0000256" key="13">
    <source>
        <dbReference type="SAM" id="MobiDB-lite"/>
    </source>
</evidence>
<feature type="binding site" evidence="12">
    <location>
        <position position="340"/>
    </location>
    <ligand>
        <name>K(+)</name>
        <dbReference type="ChEBI" id="CHEBI:29103"/>
    </ligand>
</feature>
<comment type="activity regulation">
    <text evidence="12">Activated by a monovalent cation that binds near, but not in, the active site. The most likely occupant of the site in vivo is potassium. Ion binding induces a conformational change that may alter substrate affinity.</text>
</comment>
<keyword evidence="12" id="KW-0539">Nucleus</keyword>
<comment type="similarity">
    <text evidence="12">Belongs to the carbohydrate kinase PfkB family. Ribokinase subfamily.</text>
</comment>
<feature type="binding site" evidence="12">
    <location>
        <position position="334"/>
    </location>
    <ligand>
        <name>K(+)</name>
        <dbReference type="ChEBI" id="CHEBI:29103"/>
    </ligand>
</feature>
<evidence type="ECO:0000256" key="7">
    <source>
        <dbReference type="ARBA" id="ARBA00022777"/>
    </source>
</evidence>
<dbReference type="HAMAP" id="MF_01987">
    <property type="entry name" value="Ribokinase"/>
    <property type="match status" value="1"/>
</dbReference>
<evidence type="ECO:0000256" key="6">
    <source>
        <dbReference type="ARBA" id="ARBA00022741"/>
    </source>
</evidence>
<evidence type="ECO:0000256" key="10">
    <source>
        <dbReference type="ARBA" id="ARBA00022958"/>
    </source>
</evidence>
<evidence type="ECO:0000256" key="1">
    <source>
        <dbReference type="ARBA" id="ARBA00005380"/>
    </source>
</evidence>
<feature type="binding site" evidence="12">
    <location>
        <position position="290"/>
    </location>
    <ligand>
        <name>K(+)</name>
        <dbReference type="ChEBI" id="CHEBI:29103"/>
    </ligand>
</feature>
<evidence type="ECO:0000256" key="5">
    <source>
        <dbReference type="ARBA" id="ARBA00022723"/>
    </source>
</evidence>
<protein>
    <recommendedName>
        <fullName evidence="3 12">Ribokinase</fullName>
        <shortName evidence="12">RK</shortName>
        <ecNumber evidence="2 12">2.7.1.15</ecNumber>
    </recommendedName>
</protein>
<dbReference type="PRINTS" id="PR00990">
    <property type="entry name" value="RIBOKINASE"/>
</dbReference>
<evidence type="ECO:0000256" key="2">
    <source>
        <dbReference type="ARBA" id="ARBA00012035"/>
    </source>
</evidence>
<feature type="binding site" evidence="12">
    <location>
        <begin position="41"/>
        <end position="45"/>
    </location>
    <ligand>
        <name>substrate</name>
    </ligand>
</feature>
<feature type="active site" description="Proton acceptor" evidence="12">
    <location>
        <position position="296"/>
    </location>
</feature>
<feature type="binding site" evidence="12">
    <location>
        <position position="217"/>
    </location>
    <ligand>
        <name>ATP</name>
        <dbReference type="ChEBI" id="CHEBI:30616"/>
    </ligand>
</feature>
<proteinExistence type="inferred from homology"/>
<feature type="binding site" evidence="12">
    <location>
        <begin position="13"/>
        <end position="15"/>
    </location>
    <ligand>
        <name>substrate</name>
    </ligand>
</feature>
<dbReference type="Pfam" id="PF00294">
    <property type="entry name" value="PfkB"/>
    <property type="match status" value="1"/>
</dbReference>
<dbReference type="SUPFAM" id="SSF53613">
    <property type="entry name" value="Ribokinase-like"/>
    <property type="match status" value="1"/>
</dbReference>
<feature type="domain" description="Carbohydrate kinase PfkB" evidence="14">
    <location>
        <begin position="6"/>
        <end position="343"/>
    </location>
</feature>
<accession>A0ABR4BQ49</accession>
<dbReference type="EMBL" id="JAZHXI010000025">
    <property type="protein sequence ID" value="KAL2059878.1"/>
    <property type="molecule type" value="Genomic_DNA"/>
</dbReference>
<keyword evidence="7 12" id="KW-0418">Kinase</keyword>
<comment type="caution">
    <text evidence="15">The sequence shown here is derived from an EMBL/GenBank/DDBJ whole genome shotgun (WGS) entry which is preliminary data.</text>
</comment>
<evidence type="ECO:0000313" key="16">
    <source>
        <dbReference type="Proteomes" id="UP001595075"/>
    </source>
</evidence>
<name>A0ABR4BQ49_9HELO</name>
<comment type="pathway">
    <text evidence="12">Carbohydrate metabolism; D-ribose degradation; D-ribose 5-phosphate from beta-D-ribopyranose: step 2/2.</text>
</comment>
<dbReference type="Gene3D" id="3.40.1190.20">
    <property type="match status" value="1"/>
</dbReference>
<feature type="binding site" evidence="12">
    <location>
        <begin position="257"/>
        <end position="262"/>
    </location>
    <ligand>
        <name>ATP</name>
        <dbReference type="ChEBI" id="CHEBI:30616"/>
    </ligand>
</feature>
<keyword evidence="10 12" id="KW-0630">Potassium</keyword>
<feature type="binding site" evidence="12">
    <location>
        <position position="171"/>
    </location>
    <ligand>
        <name>substrate</name>
    </ligand>
</feature>
<organism evidence="15 16">
    <name type="scientific">Oculimacula yallundae</name>
    <dbReference type="NCBI Taxonomy" id="86028"/>
    <lineage>
        <taxon>Eukaryota</taxon>
        <taxon>Fungi</taxon>
        <taxon>Dikarya</taxon>
        <taxon>Ascomycota</taxon>
        <taxon>Pezizomycotina</taxon>
        <taxon>Leotiomycetes</taxon>
        <taxon>Helotiales</taxon>
        <taxon>Ploettnerulaceae</taxon>
        <taxon>Oculimacula</taxon>
    </lineage>
</organism>
<feature type="binding site" evidence="12">
    <location>
        <position position="331"/>
    </location>
    <ligand>
        <name>K(+)</name>
        <dbReference type="ChEBI" id="CHEBI:29103"/>
    </ligand>
</feature>
<dbReference type="InterPro" id="IPR002173">
    <property type="entry name" value="Carboh/pur_kinase_PfkB_CS"/>
</dbReference>
<evidence type="ECO:0000256" key="9">
    <source>
        <dbReference type="ARBA" id="ARBA00022842"/>
    </source>
</evidence>
<dbReference type="PANTHER" id="PTHR10584">
    <property type="entry name" value="SUGAR KINASE"/>
    <property type="match status" value="1"/>
</dbReference>
<feature type="binding site" evidence="12">
    <location>
        <begin position="295"/>
        <end position="296"/>
    </location>
    <ligand>
        <name>ATP</name>
        <dbReference type="ChEBI" id="CHEBI:30616"/>
    </ligand>
</feature>
<evidence type="ECO:0000256" key="4">
    <source>
        <dbReference type="ARBA" id="ARBA00022679"/>
    </source>
</evidence>
<keyword evidence="11 12" id="KW-0119">Carbohydrate metabolism</keyword>
<evidence type="ECO:0000256" key="11">
    <source>
        <dbReference type="ARBA" id="ARBA00023277"/>
    </source>
</evidence>
<keyword evidence="12" id="KW-0963">Cytoplasm</keyword>
<evidence type="ECO:0000259" key="14">
    <source>
        <dbReference type="Pfam" id="PF00294"/>
    </source>
</evidence>
<comment type="function">
    <text evidence="12">Catalyzes the phosphorylation of ribose at O-5 in a reaction requiring ATP and magnesium. The resulting D-ribose-5-phosphate can then be used either for sythesis of nucleotides, histidine, and tryptophan, or as a component of the pentose phosphate pathway.</text>
</comment>
<evidence type="ECO:0000256" key="12">
    <source>
        <dbReference type="HAMAP-Rule" id="MF_03215"/>
    </source>
</evidence>
<keyword evidence="8 12" id="KW-0067">ATP-binding</keyword>
<dbReference type="PROSITE" id="PS00584">
    <property type="entry name" value="PFKB_KINASES_2"/>
    <property type="match status" value="1"/>
</dbReference>
<dbReference type="InterPro" id="IPR002139">
    <property type="entry name" value="Ribo/fructo_kinase"/>
</dbReference>
<evidence type="ECO:0000256" key="8">
    <source>
        <dbReference type="ARBA" id="ARBA00022840"/>
    </source>
</evidence>
<feature type="binding site" evidence="12">
    <location>
        <position position="296"/>
    </location>
    <ligand>
        <name>substrate</name>
    </ligand>
</feature>
<dbReference type="InterPro" id="IPR011877">
    <property type="entry name" value="Ribokinase"/>
</dbReference>
<keyword evidence="16" id="KW-1185">Reference proteome</keyword>
<comment type="caution">
    <text evidence="12">Lacks conserved residue(s) required for the propagation of feature annotation.</text>
</comment>
<dbReference type="InterPro" id="IPR029056">
    <property type="entry name" value="Ribokinase-like"/>
</dbReference>
<feature type="compositionally biased region" description="Polar residues" evidence="13">
    <location>
        <begin position="57"/>
        <end position="75"/>
    </location>
</feature>
<feature type="binding site" evidence="12">
    <location>
        <position position="292"/>
    </location>
    <ligand>
        <name>K(+)</name>
        <dbReference type="ChEBI" id="CHEBI:29103"/>
    </ligand>
</feature>
<keyword evidence="9 12" id="KW-0460">Magnesium</keyword>
<comment type="subcellular location">
    <subcellularLocation>
        <location evidence="12">Cytoplasm</location>
    </subcellularLocation>
    <subcellularLocation>
        <location evidence="12">Nucleus</location>
    </subcellularLocation>
</comment>
<reference evidence="15 16" key="1">
    <citation type="journal article" date="2024" name="Commun. Biol.">
        <title>Comparative genomic analysis of thermophilic fungi reveals convergent evolutionary adaptations and gene losses.</title>
        <authorList>
            <person name="Steindorff A.S."/>
            <person name="Aguilar-Pontes M.V."/>
            <person name="Robinson A.J."/>
            <person name="Andreopoulos B."/>
            <person name="LaButti K."/>
            <person name="Kuo A."/>
            <person name="Mondo S."/>
            <person name="Riley R."/>
            <person name="Otillar R."/>
            <person name="Haridas S."/>
            <person name="Lipzen A."/>
            <person name="Grimwood J."/>
            <person name="Schmutz J."/>
            <person name="Clum A."/>
            <person name="Reid I.D."/>
            <person name="Moisan M.C."/>
            <person name="Butler G."/>
            <person name="Nguyen T.T.M."/>
            <person name="Dewar K."/>
            <person name="Conant G."/>
            <person name="Drula E."/>
            <person name="Henrissat B."/>
            <person name="Hansel C."/>
            <person name="Singer S."/>
            <person name="Hutchinson M.I."/>
            <person name="de Vries R.P."/>
            <person name="Natvig D.O."/>
            <person name="Powell A.J."/>
            <person name="Tsang A."/>
            <person name="Grigoriev I.V."/>
        </authorList>
    </citation>
    <scope>NUCLEOTIDE SEQUENCE [LARGE SCALE GENOMIC DNA]</scope>
    <source>
        <strain evidence="15 16">CBS 494.80</strain>
    </source>
</reference>
<gene>
    <name evidence="15" type="ORF">VTL71DRAFT_10033</name>
</gene>
<dbReference type="Proteomes" id="UP001595075">
    <property type="component" value="Unassembled WGS sequence"/>
</dbReference>
<dbReference type="InterPro" id="IPR011611">
    <property type="entry name" value="PfkB_dom"/>
</dbReference>
<keyword evidence="5 12" id="KW-0479">Metal-binding</keyword>
<evidence type="ECO:0000256" key="3">
    <source>
        <dbReference type="ARBA" id="ARBA00016943"/>
    </source>
</evidence>
<evidence type="ECO:0000313" key="15">
    <source>
        <dbReference type="EMBL" id="KAL2059878.1"/>
    </source>
</evidence>
<comment type="catalytic activity">
    <reaction evidence="12">
        <text>D-ribose + ATP = D-ribose 5-phosphate + ADP + H(+)</text>
        <dbReference type="Rhea" id="RHEA:13697"/>
        <dbReference type="ChEBI" id="CHEBI:15378"/>
        <dbReference type="ChEBI" id="CHEBI:30616"/>
        <dbReference type="ChEBI" id="CHEBI:47013"/>
        <dbReference type="ChEBI" id="CHEBI:78346"/>
        <dbReference type="ChEBI" id="CHEBI:456216"/>
        <dbReference type="EC" id="2.7.1.15"/>
    </reaction>
</comment>
<feature type="region of interest" description="Disordered" evidence="13">
    <location>
        <begin position="55"/>
        <end position="75"/>
    </location>
</feature>
<dbReference type="EC" id="2.7.1.15" evidence="2 12"/>
<dbReference type="PANTHER" id="PTHR10584:SF166">
    <property type="entry name" value="RIBOKINASE"/>
    <property type="match status" value="1"/>
</dbReference>
<feature type="binding site" evidence="12">
    <location>
        <position position="336"/>
    </location>
    <ligand>
        <name>K(+)</name>
        <dbReference type="ChEBI" id="CHEBI:29103"/>
    </ligand>
</feature>
<keyword evidence="4 12" id="KW-0808">Transferase</keyword>
<comment type="subunit">
    <text evidence="12">Homodimer.</text>
</comment>
<comment type="cofactor">
    <cofactor evidence="12">
        <name>Mg(2+)</name>
        <dbReference type="ChEBI" id="CHEBI:18420"/>
    </cofactor>
    <text evidence="12">Requires a divalent cation, most likely magnesium in vivo, as an electrophilic catalyst to aid phosphoryl group transfer. It is the chelate of the metal and the nucleotide that is the actual substrate.</text>
</comment>
<keyword evidence="6 12" id="KW-0547">Nucleotide-binding</keyword>
<comment type="similarity">
    <text evidence="1">Belongs to the carbohydrate kinase pfkB family.</text>
</comment>
<dbReference type="CDD" id="cd01174">
    <property type="entry name" value="ribokinase"/>
    <property type="match status" value="1"/>
</dbReference>
<sequence length="347" mass="35533">MTPKVITVIGSLNTDLVSVTARVPSGGETLTGTSFHTGPGGKGANQAVAAARLSRANPHSSEATTSTTRTIPDASSHSAANVDIVVKMVGAVGDDEFGPKIIEGMKHDGIDVEGIEVVKGQPTGVAVIIVESTTGENRILLNPGANSTLSPQSFTNPTSLSNANLLILQLEIPLPTILQILTTASTTSPPTPILLNPAPAVPLPDSIYPSLTHLILNESEAALLTGRSVESVEHSDFDWSIVTSEFIAKGVQNVVVTLGGKGAFWASSASGKTSAKSGFVPAVKVAKVVDTTAAGDTFVGAYAVAVVRAGDGEGLDLGDVVQRACKASARTVQKEGAQISIPWADEV</sequence>